<evidence type="ECO:0000313" key="10">
    <source>
        <dbReference type="EMBL" id="KIL44892.1"/>
    </source>
</evidence>
<dbReference type="PANTHER" id="PTHR30435">
    <property type="entry name" value="FLAGELLAR PROTEIN"/>
    <property type="match status" value="1"/>
</dbReference>
<dbReference type="Proteomes" id="UP000031938">
    <property type="component" value="Unassembled WGS sequence"/>
</dbReference>
<evidence type="ECO:0000259" key="9">
    <source>
        <dbReference type="Pfam" id="PF22692"/>
    </source>
</evidence>
<comment type="function">
    <text evidence="5">A flexible structure which links the flagellar filament to the drive apparatus in the basal body.</text>
</comment>
<dbReference type="GO" id="GO:0071978">
    <property type="term" value="P:bacterial-type flagellum-dependent swarming motility"/>
    <property type="evidence" value="ECO:0007669"/>
    <property type="project" value="TreeGrafter"/>
</dbReference>
<dbReference type="Gene3D" id="2.60.98.20">
    <property type="entry name" value="Flagellar hook protein FlgE"/>
    <property type="match status" value="1"/>
</dbReference>
<dbReference type="SUPFAM" id="SSF117143">
    <property type="entry name" value="Flagellar hook protein flgE"/>
    <property type="match status" value="1"/>
</dbReference>
<evidence type="ECO:0000259" key="7">
    <source>
        <dbReference type="Pfam" id="PF06429"/>
    </source>
</evidence>
<dbReference type="OrthoDB" id="9804559at2"/>
<dbReference type="Pfam" id="PF06429">
    <property type="entry name" value="Flg_bbr_C"/>
    <property type="match status" value="1"/>
</dbReference>
<evidence type="ECO:0000256" key="2">
    <source>
        <dbReference type="ARBA" id="ARBA00009677"/>
    </source>
</evidence>
<dbReference type="EMBL" id="JXRP01000018">
    <property type="protein sequence ID" value="KIL44892.1"/>
    <property type="molecule type" value="Genomic_DNA"/>
</dbReference>
<gene>
    <name evidence="10" type="ORF">KP78_24360</name>
</gene>
<keyword evidence="11" id="KW-1185">Reference proteome</keyword>
<sequence>MIRSMYSGIAGLKNFQTKLDVIGNNIANVNTYGFKKGRVTFKEAMTQTIQGASAAQEGRGGTNPLQIGLGSTTATIDSVQTQASLQTTGRSLDLSINGDGFFVVQGPGGQNFYTRGGNFYLDQGGQMVTGEGYRVQQFQNGVVNDVVINSGAVMPAQQTENITFSGNLSSSVSYSADNPYTYTQQMKIVDDAGEEHVFQIEMSPGGGGTNAWNVTATNFAIDDEDGTVENQSTGVITFNAEGVAEWTTPLNSLRIIQGGAPMDYFGAGTPNLQGLTNNVGEVTAMIGADGNIDGSLESFNIGAAGEINGVYSNGQITPLGTLGLARFNNPSGLVKVGNNLFQESVNSGVANIGTAAAGGGSISAGTLEMSNVDLSEEFTEMITAQRGFQANTRIITTSDQILEELVNLKR</sequence>
<comment type="similarity">
    <text evidence="2 5">Belongs to the flagella basal body rod proteins family.</text>
</comment>
<feature type="domain" description="Flagellar hook protein FlgE/F/G-like D1" evidence="9">
    <location>
        <begin position="96"/>
        <end position="151"/>
    </location>
</feature>
<keyword evidence="10" id="KW-0969">Cilium</keyword>
<dbReference type="InterPro" id="IPR053967">
    <property type="entry name" value="LlgE_F_G-like_D1"/>
</dbReference>
<dbReference type="PANTHER" id="PTHR30435:SF1">
    <property type="entry name" value="FLAGELLAR HOOK PROTEIN FLGE"/>
    <property type="match status" value="1"/>
</dbReference>
<dbReference type="Pfam" id="PF00460">
    <property type="entry name" value="Flg_bb_rod"/>
    <property type="match status" value="1"/>
</dbReference>
<dbReference type="GO" id="GO:0009425">
    <property type="term" value="C:bacterial-type flagellum basal body"/>
    <property type="evidence" value="ECO:0007669"/>
    <property type="project" value="UniProtKB-SubCell"/>
</dbReference>
<evidence type="ECO:0000259" key="8">
    <source>
        <dbReference type="Pfam" id="PF07559"/>
    </source>
</evidence>
<evidence type="ECO:0000259" key="6">
    <source>
        <dbReference type="Pfam" id="PF00460"/>
    </source>
</evidence>
<dbReference type="InterPro" id="IPR019776">
    <property type="entry name" value="Flagellar_basal_body_rod_CS"/>
</dbReference>
<proteinExistence type="inferred from homology"/>
<dbReference type="GO" id="GO:0005829">
    <property type="term" value="C:cytosol"/>
    <property type="evidence" value="ECO:0007669"/>
    <property type="project" value="TreeGrafter"/>
</dbReference>
<keyword evidence="10" id="KW-0966">Cell projection</keyword>
<evidence type="ECO:0000256" key="3">
    <source>
        <dbReference type="ARBA" id="ARBA00019015"/>
    </source>
</evidence>
<dbReference type="PATRIC" id="fig|889306.3.peg.2448"/>
<organism evidence="10 11">
    <name type="scientific">Jeotgalibacillus soli</name>
    <dbReference type="NCBI Taxonomy" id="889306"/>
    <lineage>
        <taxon>Bacteria</taxon>
        <taxon>Bacillati</taxon>
        <taxon>Bacillota</taxon>
        <taxon>Bacilli</taxon>
        <taxon>Bacillales</taxon>
        <taxon>Caryophanaceae</taxon>
        <taxon>Jeotgalibacillus</taxon>
    </lineage>
</organism>
<dbReference type="InterPro" id="IPR037058">
    <property type="entry name" value="Falgellar_hook_FlgE_sf"/>
</dbReference>
<dbReference type="InterPro" id="IPR011491">
    <property type="entry name" value="FlgE_D2"/>
</dbReference>
<comment type="subcellular location">
    <subcellularLocation>
        <location evidence="1 5">Bacterial flagellum basal body</location>
    </subcellularLocation>
</comment>
<comment type="caution">
    <text evidence="10">The sequence shown here is derived from an EMBL/GenBank/DDBJ whole genome shotgun (WGS) entry which is preliminary data.</text>
</comment>
<evidence type="ECO:0000256" key="5">
    <source>
        <dbReference type="RuleBase" id="RU362116"/>
    </source>
</evidence>
<feature type="domain" description="Flagellar basal body rod protein N-terminal" evidence="6">
    <location>
        <begin position="5"/>
        <end position="35"/>
    </location>
</feature>
<dbReference type="InterPro" id="IPR001444">
    <property type="entry name" value="Flag_bb_rod_N"/>
</dbReference>
<dbReference type="STRING" id="889306.KP78_24360"/>
<dbReference type="RefSeq" id="WP_041089063.1">
    <property type="nucleotide sequence ID" value="NZ_JXRP01000018.1"/>
</dbReference>
<name>A0A0C2V7F7_9BACL</name>
<dbReference type="InterPro" id="IPR037925">
    <property type="entry name" value="FlgE/F/G-like"/>
</dbReference>
<evidence type="ECO:0000313" key="11">
    <source>
        <dbReference type="Proteomes" id="UP000031938"/>
    </source>
</evidence>
<accession>A0A0C2V7F7</accession>
<dbReference type="Pfam" id="PF22692">
    <property type="entry name" value="LlgE_F_G_D1"/>
    <property type="match status" value="1"/>
</dbReference>
<feature type="domain" description="Flagellar basal-body/hook protein C-terminal" evidence="7">
    <location>
        <begin position="364"/>
        <end position="408"/>
    </location>
</feature>
<keyword evidence="4 5" id="KW-0975">Bacterial flagellum</keyword>
<dbReference type="AlphaFoldDB" id="A0A0C2V7F7"/>
<keyword evidence="10" id="KW-0282">Flagellum</keyword>
<reference evidence="10 11" key="1">
    <citation type="submission" date="2015-01" db="EMBL/GenBank/DDBJ databases">
        <title>Genome sequencing of Jeotgalibacillus soli.</title>
        <authorList>
            <person name="Goh K.M."/>
            <person name="Chan K.-G."/>
            <person name="Yaakop A.S."/>
            <person name="Ee R."/>
            <person name="Gan H.M."/>
            <person name="Chan C.S."/>
        </authorList>
    </citation>
    <scope>NUCLEOTIDE SEQUENCE [LARGE SCALE GENOMIC DNA]</scope>
    <source>
        <strain evidence="10 11">P9</strain>
    </source>
</reference>
<evidence type="ECO:0000256" key="1">
    <source>
        <dbReference type="ARBA" id="ARBA00004117"/>
    </source>
</evidence>
<dbReference type="PROSITE" id="PS00588">
    <property type="entry name" value="FLAGELLA_BB_ROD"/>
    <property type="match status" value="1"/>
</dbReference>
<feature type="domain" description="Flagellar hook protein FlgE D2" evidence="8">
    <location>
        <begin position="175"/>
        <end position="260"/>
    </location>
</feature>
<protein>
    <recommendedName>
        <fullName evidence="3 5">Flagellar hook protein FlgE</fullName>
    </recommendedName>
</protein>
<dbReference type="GO" id="GO:0009424">
    <property type="term" value="C:bacterial-type flagellum hook"/>
    <property type="evidence" value="ECO:0007669"/>
    <property type="project" value="TreeGrafter"/>
</dbReference>
<dbReference type="Pfam" id="PF07559">
    <property type="entry name" value="FlgE_D2"/>
    <property type="match status" value="1"/>
</dbReference>
<dbReference type="InterPro" id="IPR020013">
    <property type="entry name" value="Flagellar_FlgE/F/G"/>
</dbReference>
<evidence type="ECO:0000256" key="4">
    <source>
        <dbReference type="ARBA" id="ARBA00023143"/>
    </source>
</evidence>
<dbReference type="NCBIfam" id="TIGR03506">
    <property type="entry name" value="FlgEFG_subfam"/>
    <property type="match status" value="1"/>
</dbReference>
<dbReference type="InterPro" id="IPR010930">
    <property type="entry name" value="Flg_bb/hook_C_dom"/>
</dbReference>